<dbReference type="EMBL" id="CAMPGE010019266">
    <property type="protein sequence ID" value="CAI2377613.1"/>
    <property type="molecule type" value="Genomic_DNA"/>
</dbReference>
<comment type="caution">
    <text evidence="1">The sequence shown here is derived from an EMBL/GenBank/DDBJ whole genome shotgun (WGS) entry which is preliminary data.</text>
</comment>
<protein>
    <submittedName>
        <fullName evidence="1">Uncharacterized protein</fullName>
    </submittedName>
</protein>
<evidence type="ECO:0000313" key="2">
    <source>
        <dbReference type="Proteomes" id="UP001295684"/>
    </source>
</evidence>
<organism evidence="1 2">
    <name type="scientific">Euplotes crassus</name>
    <dbReference type="NCBI Taxonomy" id="5936"/>
    <lineage>
        <taxon>Eukaryota</taxon>
        <taxon>Sar</taxon>
        <taxon>Alveolata</taxon>
        <taxon>Ciliophora</taxon>
        <taxon>Intramacronucleata</taxon>
        <taxon>Spirotrichea</taxon>
        <taxon>Hypotrichia</taxon>
        <taxon>Euplotida</taxon>
        <taxon>Euplotidae</taxon>
        <taxon>Moneuplotes</taxon>
    </lineage>
</organism>
<sequence length="70" mass="8264">MNNHLVEVSPDSPIEQKDRINYTQLNNQIAFPNIGEGSQHEISLQDDDYTSNQIESLIKRFSERLRKYRE</sequence>
<evidence type="ECO:0000313" key="1">
    <source>
        <dbReference type="EMBL" id="CAI2377613.1"/>
    </source>
</evidence>
<dbReference type="AlphaFoldDB" id="A0AAD1XRN0"/>
<proteinExistence type="predicted"/>
<reference evidence="1" key="1">
    <citation type="submission" date="2023-07" db="EMBL/GenBank/DDBJ databases">
        <authorList>
            <consortium name="AG Swart"/>
            <person name="Singh M."/>
            <person name="Singh A."/>
            <person name="Seah K."/>
            <person name="Emmerich C."/>
        </authorList>
    </citation>
    <scope>NUCLEOTIDE SEQUENCE</scope>
    <source>
        <strain evidence="1">DP1</strain>
    </source>
</reference>
<gene>
    <name evidence="1" type="ORF">ECRASSUSDP1_LOCUS19001</name>
</gene>
<accession>A0AAD1XRN0</accession>
<name>A0AAD1XRN0_EUPCR</name>
<dbReference type="Proteomes" id="UP001295684">
    <property type="component" value="Unassembled WGS sequence"/>
</dbReference>
<keyword evidence="2" id="KW-1185">Reference proteome</keyword>